<dbReference type="PANTHER" id="PTHR47705:SF1">
    <property type="entry name" value="PNP_UDP_1 DOMAIN-CONTAINING PROTEIN"/>
    <property type="match status" value="1"/>
</dbReference>
<dbReference type="GO" id="GO:0009116">
    <property type="term" value="P:nucleoside metabolic process"/>
    <property type="evidence" value="ECO:0007669"/>
    <property type="project" value="InterPro"/>
</dbReference>
<name>A0A5K3F6I3_MESCO</name>
<dbReference type="Gene3D" id="3.40.50.1580">
    <property type="entry name" value="Nucleoside phosphorylase domain"/>
    <property type="match status" value="1"/>
</dbReference>
<dbReference type="AlphaFoldDB" id="A0A5K3F6I3"/>
<dbReference type="GO" id="GO:0003824">
    <property type="term" value="F:catalytic activity"/>
    <property type="evidence" value="ECO:0007669"/>
    <property type="project" value="InterPro"/>
</dbReference>
<dbReference type="SUPFAM" id="SSF53167">
    <property type="entry name" value="Purine and uridine phosphorylases"/>
    <property type="match status" value="1"/>
</dbReference>
<dbReference type="WBParaSite" id="MCU_005834-RA">
    <property type="protein sequence ID" value="MCU_005834-RA"/>
    <property type="gene ID" value="MCU_005834"/>
</dbReference>
<dbReference type="InterPro" id="IPR035994">
    <property type="entry name" value="Nucleoside_phosphorylase_sf"/>
</dbReference>
<evidence type="ECO:0000313" key="1">
    <source>
        <dbReference type="WBParaSite" id="MCU_005834-RA"/>
    </source>
</evidence>
<sequence length="594" mass="65780">MVGRVVTMTPRSVGKIKTIEVVRDCNPDPSEVYHKGGGHLNGIIVNKESSKSDLDSGTQEMQLEFTCLMHNSRTEEGHAESRRLKFWFVEGTEHSRKLNDSYEFFKDLVNQETFPKDYVGFIKRMLKQLQSDCYPNLRRVDLDIVPLEPCSQESLVPEVDRRPVEIVVREGLLRTLEDAYPNVLSVDDLIRLTNVDDTGLLVKQLEELEKTNVIQPVCIESATDKKMGYRRKLHVLHKVEVIAGADKLKSLSDEQKPTVAIITNLLCEKLAVDALIERKTTYIRYKTEGDSNVYTIGYIGSVKVISVKLPMVGWELQAKISSGSITTRLLGTFQSIQHVILAGVGGGVPHVYEFDKHSRLGDVVVSAPASSSSSYAQCEPPGPPQPWYVFCEKVVELNGTSTVADNAEAHQQPVVFAHKNFAPKDPVLLNCAKALAEASPTSWHSIIKEASGNLKDHEFDFTRPPPETDKLKIQIGDEMTVDVKHPEPPAELPQPPLVRFGCIGSGHAVTQCHGLREMFAINQQLLAYDAEFDQVLESLLGNGIASFLVVRGIADYAEGRQGTEASGGMTSWQPYSALTAASFTRALVLKLQSL</sequence>
<proteinExistence type="predicted"/>
<dbReference type="PANTHER" id="PTHR47705">
    <property type="entry name" value="AGAP000321-PA"/>
    <property type="match status" value="1"/>
</dbReference>
<accession>A0A5K3F6I3</accession>
<reference evidence="1" key="1">
    <citation type="submission" date="2019-11" db="UniProtKB">
        <authorList>
            <consortium name="WormBaseParasite"/>
        </authorList>
    </citation>
    <scope>IDENTIFICATION</scope>
</reference>
<protein>
    <submittedName>
        <fullName evidence="1">Integrase catalytic domain-containing protein</fullName>
    </submittedName>
</protein>
<organism evidence="1">
    <name type="scientific">Mesocestoides corti</name>
    <name type="common">Flatworm</name>
    <dbReference type="NCBI Taxonomy" id="53468"/>
    <lineage>
        <taxon>Eukaryota</taxon>
        <taxon>Metazoa</taxon>
        <taxon>Spiralia</taxon>
        <taxon>Lophotrochozoa</taxon>
        <taxon>Platyhelminthes</taxon>
        <taxon>Cestoda</taxon>
        <taxon>Eucestoda</taxon>
        <taxon>Cyclophyllidea</taxon>
        <taxon>Mesocestoididae</taxon>
        <taxon>Mesocestoides</taxon>
    </lineage>
</organism>